<dbReference type="RefSeq" id="WP_185979848.1">
    <property type="nucleotide sequence ID" value="NZ_CP060204.1"/>
</dbReference>
<dbReference type="CDD" id="cd01570">
    <property type="entry name" value="NAPRTase_A"/>
    <property type="match status" value="1"/>
</dbReference>
<dbReference type="Gene3D" id="3.20.20.70">
    <property type="entry name" value="Aldolase class I"/>
    <property type="match status" value="1"/>
</dbReference>
<evidence type="ECO:0000259" key="11">
    <source>
        <dbReference type="Pfam" id="PF17767"/>
    </source>
</evidence>
<dbReference type="FunFam" id="3.20.20.70:FF:000076">
    <property type="entry name" value="Nicotinate phosphoribosyltransferase"/>
    <property type="match status" value="1"/>
</dbReference>
<dbReference type="GO" id="GO:0047280">
    <property type="term" value="F:nicotinamide phosphoribosyltransferase activity"/>
    <property type="evidence" value="ECO:0007669"/>
    <property type="project" value="UniProtKB-ARBA"/>
</dbReference>
<evidence type="ECO:0000259" key="12">
    <source>
        <dbReference type="Pfam" id="PF17956"/>
    </source>
</evidence>
<dbReference type="GO" id="GO:0005829">
    <property type="term" value="C:cytosol"/>
    <property type="evidence" value="ECO:0007669"/>
    <property type="project" value="TreeGrafter"/>
</dbReference>
<keyword evidence="4" id="KW-0597">Phosphoprotein</keyword>
<dbReference type="NCBIfam" id="NF006695">
    <property type="entry name" value="PRK09243.1-2"/>
    <property type="match status" value="1"/>
</dbReference>
<dbReference type="Proteomes" id="UP000515480">
    <property type="component" value="Chromosome"/>
</dbReference>
<dbReference type="Pfam" id="PF17956">
    <property type="entry name" value="NAPRTase_C"/>
    <property type="match status" value="1"/>
</dbReference>
<dbReference type="SUPFAM" id="SSF54675">
    <property type="entry name" value="Nicotinate/Quinolinate PRTase N-terminal domain-like"/>
    <property type="match status" value="1"/>
</dbReference>
<evidence type="ECO:0000256" key="8">
    <source>
        <dbReference type="ARBA" id="ARBA00048668"/>
    </source>
</evidence>
<evidence type="ECO:0000256" key="2">
    <source>
        <dbReference type="ARBA" id="ARBA00010897"/>
    </source>
</evidence>
<feature type="domain" description="Nicotinate phosphoribosyltransferase C-terminal" evidence="12">
    <location>
        <begin position="364"/>
        <end position="473"/>
    </location>
</feature>
<comment type="PTM">
    <text evidence="9">Transiently phosphorylated on a His residue during the reaction cycle. Phosphorylation strongly increases the affinity for substrates and increases the rate of nicotinate D-ribonucleotide production. Dephosphorylation regenerates the low-affinity form of the enzyme, leading to product release.</text>
</comment>
<dbReference type="InterPro" id="IPR007229">
    <property type="entry name" value="Nic_PRibTrfase-Fam"/>
</dbReference>
<dbReference type="PIRSF" id="PIRSF000484">
    <property type="entry name" value="NAPRT"/>
    <property type="match status" value="1"/>
</dbReference>
<evidence type="ECO:0000256" key="1">
    <source>
        <dbReference type="ARBA" id="ARBA00004952"/>
    </source>
</evidence>
<evidence type="ECO:0000313" key="14">
    <source>
        <dbReference type="Proteomes" id="UP000515480"/>
    </source>
</evidence>
<dbReference type="InterPro" id="IPR006405">
    <property type="entry name" value="Nic_PRibTrfase_pncB"/>
</dbReference>
<comment type="pathway">
    <text evidence="1 9">Cofactor biosynthesis; NAD(+) biosynthesis; nicotinate D-ribonucleotide from nicotinate: step 1/1.</text>
</comment>
<evidence type="ECO:0000256" key="5">
    <source>
        <dbReference type="ARBA" id="ARBA00022598"/>
    </source>
</evidence>
<keyword evidence="7 9" id="KW-0808">Transferase</keyword>
<evidence type="ECO:0000256" key="4">
    <source>
        <dbReference type="ARBA" id="ARBA00022553"/>
    </source>
</evidence>
<proteinExistence type="inferred from homology"/>
<dbReference type="InterPro" id="IPR036068">
    <property type="entry name" value="Nicotinate_pribotase-like_C"/>
</dbReference>
<sequence>MTQFDKRNLSMMMDFYEMTMSYGYFHQCHGDVRVAFDLFFRSVPDKGGYAVFAGLEHVIEFVENLSFSEADIDYFRAQNLFSEEFLSFLRDFRFRGDIYAVPEGTIIYPDEPLMTIVAPIIDAQLIETAILAQINHQSLIATKASRIVRAAEGRKVSDFGARRAHNMDAATYGARAAYIGGVDMTATVSAGQQFGIPISGTMAHSWVMFFEDEFTAFKKYAELYPQATVLLVDTYDVIHSGIPNAIRTAHEVLAPRGHRLAGVRIDSGDLAYLSKRVRTMLDDAGLADCKIILSNSLDEFTISSLLLQGAQVDSFGVGERLITAKSDPVFGAVYKLVAVEDAGIFSPRIKMSENVEKLTNPGLKDLYRIYDRHGKAVADMLAVQGEEVDLTKPFRYVDPRKPWKNRFFEGVAAVNLRRPYMRAGKRVEQLPTLEEVRRYVQKQLTEEIWPEEQRFENPHRHYLDMTPMYYELKMGLLDDMRGKHS</sequence>
<dbReference type="PANTHER" id="PTHR11098">
    <property type="entry name" value="NICOTINATE PHOSPHORIBOSYLTRANSFERASE"/>
    <property type="match status" value="1"/>
</dbReference>
<dbReference type="GO" id="GO:0004516">
    <property type="term" value="F:nicotinate phosphoribosyltransferase activity"/>
    <property type="evidence" value="ECO:0007669"/>
    <property type="project" value="UniProtKB-UniRule"/>
</dbReference>
<keyword evidence="6 9" id="KW-0662">Pyridine nucleotide biosynthesis</keyword>
<evidence type="ECO:0000259" key="10">
    <source>
        <dbReference type="Pfam" id="PF04095"/>
    </source>
</evidence>
<evidence type="ECO:0000256" key="7">
    <source>
        <dbReference type="ARBA" id="ARBA00022679"/>
    </source>
</evidence>
<dbReference type="InterPro" id="IPR041525">
    <property type="entry name" value="N/Namide_PRibTrfase"/>
</dbReference>
<dbReference type="EMBL" id="CP060204">
    <property type="protein sequence ID" value="QNH53712.1"/>
    <property type="molecule type" value="Genomic_DNA"/>
</dbReference>
<gene>
    <name evidence="13" type="ORF">H1B31_07380</name>
</gene>
<comment type="catalytic activity">
    <reaction evidence="8 9">
        <text>5-phospho-alpha-D-ribose 1-diphosphate + nicotinate + ATP + H2O = nicotinate beta-D-ribonucleotide + ADP + phosphate + diphosphate</text>
        <dbReference type="Rhea" id="RHEA:36163"/>
        <dbReference type="ChEBI" id="CHEBI:15377"/>
        <dbReference type="ChEBI" id="CHEBI:30616"/>
        <dbReference type="ChEBI" id="CHEBI:32544"/>
        <dbReference type="ChEBI" id="CHEBI:33019"/>
        <dbReference type="ChEBI" id="CHEBI:43474"/>
        <dbReference type="ChEBI" id="CHEBI:57502"/>
        <dbReference type="ChEBI" id="CHEBI:58017"/>
        <dbReference type="ChEBI" id="CHEBI:456216"/>
        <dbReference type="EC" id="6.3.4.21"/>
    </reaction>
</comment>
<dbReference type="AlphaFoldDB" id="A0A7G7VHW9"/>
<dbReference type="Pfam" id="PF17767">
    <property type="entry name" value="NAPRTase_N"/>
    <property type="match status" value="1"/>
</dbReference>
<feature type="domain" description="Nicotinate phosphoribosyltransferase N-terminal" evidence="11">
    <location>
        <begin position="11"/>
        <end position="135"/>
    </location>
</feature>
<dbReference type="NCBIfam" id="NF009131">
    <property type="entry name" value="PRK12484.1"/>
    <property type="match status" value="1"/>
</dbReference>
<accession>A0A7G7VHW9</accession>
<comment type="similarity">
    <text evidence="2 9">Belongs to the NAPRTase family.</text>
</comment>
<keyword evidence="5 9" id="KW-0436">Ligase</keyword>
<dbReference type="KEGG" id="stim:H1B31_07380"/>
<evidence type="ECO:0000256" key="3">
    <source>
        <dbReference type="ARBA" id="ARBA00013236"/>
    </source>
</evidence>
<dbReference type="SUPFAM" id="SSF51690">
    <property type="entry name" value="Nicotinate/Quinolinate PRTase C-terminal domain-like"/>
    <property type="match status" value="1"/>
</dbReference>
<reference evidence="13 14" key="1">
    <citation type="submission" date="2020-07" db="EMBL/GenBank/DDBJ databases">
        <title>Complete genome and description of Selenomonas timonensis sp. nov., a new bacterium isolated from a gingivitis subject.</title>
        <authorList>
            <person name="Antezack A."/>
        </authorList>
    </citation>
    <scope>NUCLEOTIDE SEQUENCE [LARGE SCALE GENOMIC DNA]</scope>
    <source>
        <strain evidence="13 14">Marseille-Q3039</strain>
    </source>
</reference>
<name>A0A7G7VHW9_9FIRM</name>
<evidence type="ECO:0000256" key="6">
    <source>
        <dbReference type="ARBA" id="ARBA00022642"/>
    </source>
</evidence>
<protein>
    <recommendedName>
        <fullName evidence="3 9">Nicotinate phosphoribosyltransferase</fullName>
        <ecNumber evidence="3 9">6.3.4.21</ecNumber>
    </recommendedName>
</protein>
<dbReference type="GO" id="GO:0034355">
    <property type="term" value="P:NAD+ biosynthetic process via the salvage pathway"/>
    <property type="evidence" value="ECO:0007669"/>
    <property type="project" value="UniProtKB-ARBA"/>
</dbReference>
<organism evidence="13 14">
    <name type="scientific">Selenomonas timonae</name>
    <dbReference type="NCBI Taxonomy" id="2754044"/>
    <lineage>
        <taxon>Bacteria</taxon>
        <taxon>Bacillati</taxon>
        <taxon>Bacillota</taxon>
        <taxon>Negativicutes</taxon>
        <taxon>Selenomonadales</taxon>
        <taxon>Selenomonadaceae</taxon>
        <taxon>Selenomonas</taxon>
    </lineage>
</organism>
<evidence type="ECO:0000313" key="13">
    <source>
        <dbReference type="EMBL" id="QNH53712.1"/>
    </source>
</evidence>
<keyword evidence="14" id="KW-1185">Reference proteome</keyword>
<dbReference type="InterPro" id="IPR013785">
    <property type="entry name" value="Aldolase_TIM"/>
</dbReference>
<dbReference type="Pfam" id="PF04095">
    <property type="entry name" value="NAPRTase"/>
    <property type="match status" value="1"/>
</dbReference>
<keyword evidence="13" id="KW-0328">Glycosyltransferase</keyword>
<dbReference type="UniPathway" id="UPA00253">
    <property type="reaction ID" value="UER00457"/>
</dbReference>
<comment type="function">
    <text evidence="9">Catalyzes the first step in the biosynthesis of NAD from nicotinic acid, the ATP-dependent synthesis of beta-nicotinate D-ribonucleotide from nicotinate and 5-phospho-D-ribose 1-phosphate.</text>
</comment>
<dbReference type="NCBIfam" id="TIGR01513">
    <property type="entry name" value="NAPRTase_put"/>
    <property type="match status" value="1"/>
</dbReference>
<dbReference type="PANTHER" id="PTHR11098:SF1">
    <property type="entry name" value="NICOTINATE PHOSPHORIBOSYLTRANSFERASE"/>
    <property type="match status" value="1"/>
</dbReference>
<dbReference type="EC" id="6.3.4.21" evidence="3 9"/>
<dbReference type="Gene3D" id="3.20.140.10">
    <property type="entry name" value="nicotinate phosphoribosyltransferase"/>
    <property type="match status" value="1"/>
</dbReference>
<dbReference type="InterPro" id="IPR040727">
    <property type="entry name" value="NAPRTase_N"/>
</dbReference>
<evidence type="ECO:0000256" key="9">
    <source>
        <dbReference type="RuleBase" id="RU365100"/>
    </source>
</evidence>
<feature type="domain" description="Nicotinate/nicotinamide phosphoribosyltransferase" evidence="10">
    <location>
        <begin position="155"/>
        <end position="325"/>
    </location>
</feature>
<dbReference type="InterPro" id="IPR041619">
    <property type="entry name" value="NAPRTase_C"/>
</dbReference>